<name>A0A117I4G4_9MYCO</name>
<evidence type="ECO:0000256" key="2">
    <source>
        <dbReference type="SAM" id="Phobius"/>
    </source>
</evidence>
<feature type="transmembrane region" description="Helical" evidence="2">
    <location>
        <begin position="418"/>
        <end position="448"/>
    </location>
</feature>
<evidence type="ECO:0000256" key="1">
    <source>
        <dbReference type="SAM" id="MobiDB-lite"/>
    </source>
</evidence>
<feature type="transmembrane region" description="Helical" evidence="2">
    <location>
        <begin position="171"/>
        <end position="189"/>
    </location>
</feature>
<dbReference type="GO" id="GO:0004674">
    <property type="term" value="F:protein serine/threonine kinase activity"/>
    <property type="evidence" value="ECO:0007669"/>
    <property type="project" value="UniProtKB-KW"/>
</dbReference>
<feature type="transmembrane region" description="Helical" evidence="2">
    <location>
        <begin position="540"/>
        <end position="556"/>
    </location>
</feature>
<feature type="transmembrane region" description="Helical" evidence="2">
    <location>
        <begin position="234"/>
        <end position="252"/>
    </location>
</feature>
<feature type="transmembrane region" description="Helical" evidence="2">
    <location>
        <begin position="201"/>
        <end position="222"/>
    </location>
</feature>
<feature type="transmembrane region" description="Helical" evidence="2">
    <location>
        <begin position="64"/>
        <end position="87"/>
    </location>
</feature>
<keyword evidence="4" id="KW-1185">Reference proteome</keyword>
<feature type="transmembrane region" description="Helical" evidence="2">
    <location>
        <begin position="356"/>
        <end position="378"/>
    </location>
</feature>
<keyword evidence="3" id="KW-0418">Kinase</keyword>
<feature type="transmembrane region" description="Helical" evidence="2">
    <location>
        <begin position="594"/>
        <end position="613"/>
    </location>
</feature>
<dbReference type="AlphaFoldDB" id="A0A117I4G4"/>
<feature type="transmembrane region" description="Helical" evidence="2">
    <location>
        <begin position="309"/>
        <end position="335"/>
    </location>
</feature>
<keyword evidence="3" id="KW-0723">Serine/threonine-protein kinase</keyword>
<protein>
    <submittedName>
        <fullName evidence="3">Putative serine/threonine protein kinase</fullName>
    </submittedName>
</protein>
<dbReference type="Proteomes" id="UP000069620">
    <property type="component" value="Unassembled WGS sequence"/>
</dbReference>
<gene>
    <name evidence="3" type="ORF">RMCB_1009</name>
</gene>
<feature type="transmembrane region" description="Helical" evidence="2">
    <location>
        <begin position="123"/>
        <end position="141"/>
    </location>
</feature>
<feature type="transmembrane region" description="Helical" evidence="2">
    <location>
        <begin position="513"/>
        <end position="533"/>
    </location>
</feature>
<dbReference type="STRING" id="146020.RMCB_1009"/>
<dbReference type="EMBL" id="BCSX01000011">
    <property type="protein sequence ID" value="GAS86913.1"/>
    <property type="molecule type" value="Genomic_DNA"/>
</dbReference>
<keyword evidence="3" id="KW-0808">Transferase</keyword>
<evidence type="ECO:0000313" key="4">
    <source>
        <dbReference type="Proteomes" id="UP000069620"/>
    </source>
</evidence>
<keyword evidence="2" id="KW-0472">Membrane</keyword>
<feature type="transmembrane region" description="Helical" evidence="2">
    <location>
        <begin position="562"/>
        <end position="582"/>
    </location>
</feature>
<keyword evidence="2" id="KW-0812">Transmembrane</keyword>
<feature type="region of interest" description="Disordered" evidence="1">
    <location>
        <begin position="1"/>
        <end position="23"/>
    </location>
</feature>
<evidence type="ECO:0000313" key="3">
    <source>
        <dbReference type="EMBL" id="GAS86913.1"/>
    </source>
</evidence>
<proteinExistence type="predicted"/>
<comment type="caution">
    <text evidence="3">The sequence shown here is derived from an EMBL/GenBank/DDBJ whole genome shotgun (WGS) entry which is preliminary data.</text>
</comment>
<sequence>MWPTVPASSESGQVESQSGELDTGASTGLPAGTPLVVLASSALIALSLALTLLTMGGAADMVPAGIRTVIVSLVAITLPGIPAAALLKLPTNGVFGGVAVSTSIACNILLSQANIIGNWHQPYSIQFVLLIASAVATCFLARQWRLNRESIGIPAAVAAVRERLAPKGNRVPSIVLLAAAIGCFVSAVLRLDTMAVGNLGLIAALGVDYFIGLGLLAVVLVIEYRRAGTDRAMLSVSNVVLIAYITMPVGWADRTAPFVTAYVHQFISDWILRLDALPPPLDARISWAGFFAAAARLTTIGGLGTSGAFLVSASLVFGILLMFPVYAIGLAVCRTEKLAWLTVTSLTLFNWYQQDYFAPQAVGMQFYATILAVLLWQLRSSAIPALRGGWLHRCLTSWMRVPGRVAGRGPYWTQSVELVLLLIVAALVVAHQLTPLVTIETLVIFSLLGLTRHKLLWVAAALVFVAWFLYGAYAYWEGHIGGLLADMGGVDQNLNSSVAPRISGDPDYSRMQYLRIGASLLLLGFAGLGWFRLPRDGHRFLMMLLALSPFGIVVVQSYGGEVAIRCFLYASPMLAALMSMALLPVIQLQLPERIRMLSGVAGFAIVFALGVLVTTNRGLNVSFEHTTREELAISSQVVRQVDPDQLAYWGQGAAYGIPKGFDLSDDCVVSARALANCTASPAVRYAIISDQDKKYLQYRSGVRPEAFASAVDILTSEEGFEVVYRSEQMMVLKKRDAAAVTLRWPS</sequence>
<reference evidence="4" key="1">
    <citation type="journal article" date="2016" name="Genome Announc.">
        <title>Draft Genome Sequences of Five Rapidly Growing Mycobacterium Species, M. thermoresistibile, M. fortuitum subsp. acetamidolyticum, M. canariasense, M. brisbanense, and M. novocastrense.</title>
        <authorList>
            <person name="Katahira K."/>
            <person name="Ogura Y."/>
            <person name="Gotoh Y."/>
            <person name="Hayashi T."/>
        </authorList>
    </citation>
    <scope>NUCLEOTIDE SEQUENCE [LARGE SCALE GENOMIC DNA]</scope>
    <source>
        <strain evidence="4">JCM15654</strain>
    </source>
</reference>
<feature type="transmembrane region" description="Helical" evidence="2">
    <location>
        <begin position="455"/>
        <end position="476"/>
    </location>
</feature>
<organism evidence="3 4">
    <name type="scientific">Mycolicibacterium brisbanense</name>
    <dbReference type="NCBI Taxonomy" id="146020"/>
    <lineage>
        <taxon>Bacteria</taxon>
        <taxon>Bacillati</taxon>
        <taxon>Actinomycetota</taxon>
        <taxon>Actinomycetes</taxon>
        <taxon>Mycobacteriales</taxon>
        <taxon>Mycobacteriaceae</taxon>
        <taxon>Mycolicibacterium</taxon>
    </lineage>
</organism>
<reference evidence="4" key="2">
    <citation type="submission" date="2016-02" db="EMBL/GenBank/DDBJ databases">
        <title>Draft genome sequence of five rapidly growing Mycobacterium species.</title>
        <authorList>
            <person name="Katahira K."/>
            <person name="Gotou Y."/>
            <person name="Iida K."/>
            <person name="Ogura Y."/>
            <person name="Hayashi T."/>
        </authorList>
    </citation>
    <scope>NUCLEOTIDE SEQUENCE [LARGE SCALE GENOMIC DNA]</scope>
    <source>
        <strain evidence="4">JCM15654</strain>
    </source>
</reference>
<accession>A0A117I4G4</accession>
<feature type="transmembrane region" description="Helical" evidence="2">
    <location>
        <begin position="35"/>
        <end position="58"/>
    </location>
</feature>
<keyword evidence="2" id="KW-1133">Transmembrane helix</keyword>
<feature type="compositionally biased region" description="Low complexity" evidence="1">
    <location>
        <begin position="8"/>
        <end position="20"/>
    </location>
</feature>